<dbReference type="CDD" id="cd02440">
    <property type="entry name" value="AdoMet_MTases"/>
    <property type="match status" value="1"/>
</dbReference>
<proteinExistence type="predicted"/>
<name>A0A9W9FCM8_9EURO</name>
<reference evidence="1" key="2">
    <citation type="journal article" date="2023" name="IMA Fungus">
        <title>Comparative genomic study of the Penicillium genus elucidates a diverse pangenome and 15 lateral gene transfer events.</title>
        <authorList>
            <person name="Petersen C."/>
            <person name="Sorensen T."/>
            <person name="Nielsen M.R."/>
            <person name="Sondergaard T.E."/>
            <person name="Sorensen J.L."/>
            <person name="Fitzpatrick D.A."/>
            <person name="Frisvad J.C."/>
            <person name="Nielsen K.L."/>
        </authorList>
    </citation>
    <scope>NUCLEOTIDE SEQUENCE</scope>
    <source>
        <strain evidence="1">IBT 30069</strain>
    </source>
</reference>
<dbReference type="Proteomes" id="UP001149165">
    <property type="component" value="Unassembled WGS sequence"/>
</dbReference>
<accession>A0A9W9FCM8</accession>
<evidence type="ECO:0008006" key="3">
    <source>
        <dbReference type="Google" id="ProtNLM"/>
    </source>
</evidence>
<dbReference type="AlphaFoldDB" id="A0A9W9FCM8"/>
<evidence type="ECO:0000313" key="2">
    <source>
        <dbReference type="Proteomes" id="UP001149165"/>
    </source>
</evidence>
<dbReference type="PANTHER" id="PTHR43591:SF50">
    <property type="entry name" value="METHYLTRANSFERASE DOMAIN-CONTAINING PROTEIN-RELATED"/>
    <property type="match status" value="1"/>
</dbReference>
<evidence type="ECO:0000313" key="1">
    <source>
        <dbReference type="EMBL" id="KAJ5097492.1"/>
    </source>
</evidence>
<dbReference type="Pfam" id="PF13489">
    <property type="entry name" value="Methyltransf_23"/>
    <property type="match status" value="1"/>
</dbReference>
<dbReference type="EMBL" id="JAPQKH010000005">
    <property type="protein sequence ID" value="KAJ5097492.1"/>
    <property type="molecule type" value="Genomic_DNA"/>
</dbReference>
<organism evidence="1 2">
    <name type="scientific">Penicillium angulare</name>
    <dbReference type="NCBI Taxonomy" id="116970"/>
    <lineage>
        <taxon>Eukaryota</taxon>
        <taxon>Fungi</taxon>
        <taxon>Dikarya</taxon>
        <taxon>Ascomycota</taxon>
        <taxon>Pezizomycotina</taxon>
        <taxon>Eurotiomycetes</taxon>
        <taxon>Eurotiomycetidae</taxon>
        <taxon>Eurotiales</taxon>
        <taxon>Aspergillaceae</taxon>
        <taxon>Penicillium</taxon>
    </lineage>
</organism>
<dbReference type="Gene3D" id="3.40.50.150">
    <property type="entry name" value="Vaccinia Virus protein VP39"/>
    <property type="match status" value="1"/>
</dbReference>
<dbReference type="SUPFAM" id="SSF53335">
    <property type="entry name" value="S-adenosyl-L-methionine-dependent methyltransferases"/>
    <property type="match status" value="1"/>
</dbReference>
<protein>
    <recommendedName>
        <fullName evidence="3">Methyltransferase domain-containing protein</fullName>
    </recommendedName>
</protein>
<gene>
    <name evidence="1" type="ORF">N7456_008213</name>
</gene>
<dbReference type="PANTHER" id="PTHR43591">
    <property type="entry name" value="METHYLTRANSFERASE"/>
    <property type="match status" value="1"/>
</dbReference>
<reference evidence="1" key="1">
    <citation type="submission" date="2022-11" db="EMBL/GenBank/DDBJ databases">
        <authorList>
            <person name="Petersen C."/>
        </authorList>
    </citation>
    <scope>NUCLEOTIDE SEQUENCE</scope>
    <source>
        <strain evidence="1">IBT 30069</strain>
    </source>
</reference>
<comment type="caution">
    <text evidence="1">The sequence shown here is derived from an EMBL/GenBank/DDBJ whole genome shotgun (WGS) entry which is preliminary data.</text>
</comment>
<sequence>MFNTEDKYAFGRDKKESERLNAQHKLLSRVTQHTLLHPSIPITKDDVLSIADIATGTGIWLEDVSKVLDKAQVKSYCHGFDISAEQFPEEKSENIQFSIQDITAPFPKEHWNRYDIVHVRLVIAAIGESDYKTAIDNISAILKPGGFLQWEEIDEETYISEDNPVIWEIRRCFDFSLKAEGKCFQASAKVASECTAAGFLDVLRLGYRSDATDDPHLRADTEQRLAAIMNTLYASLLLRSGQVPDGETASKRAGELVEQHHRLCAEGLSPPLTIMRVVAQKPLDAPL</sequence>
<dbReference type="OrthoDB" id="417697at2759"/>
<keyword evidence="2" id="KW-1185">Reference proteome</keyword>
<dbReference type="InterPro" id="IPR029063">
    <property type="entry name" value="SAM-dependent_MTases_sf"/>
</dbReference>